<keyword evidence="5" id="KW-1185">Reference proteome</keyword>
<dbReference type="AlphaFoldDB" id="A0AAD4TTS8"/>
<sequence>MSYLRLWTLFKLFWVNICINSPPIEKTKDLECKYEKGQGQGTDVPKEKTADGQSASEGGSLRLCDQFCAPPQPHQENEPNRFPLPVILQLRSDLPLWSKQFYNKPGPGFSIRWAGLDAALLWTCSRFLEEKPVGSQTKLKKWFTEYYRWPGIADFICKIEKGEKEKRDKPKSEGHLSLEKLGYVDSPTITSVLLTCSPAEWAFDIYQDLCRKAMVRTNNISMEKPAPACSVFIAKSVRQTQTKEAVEKCGCCPRNQRVSWKLQLGVKSSEYLACNYQNFSTRGISELMSTSNPVYLEPNSKLSFNLEEHTQAGWMQACVSGFREQTQAVVGYIQCVTGPAEELYSGFHIDVWLQGSRSDALDEPGLGTARWRRVQGLGSIGDRFRLMFILADVVFLYQSAFVLSAAFHISLQMLGVICVRKEDRIRPSLDSISVGSDTALQVKIGALTQMMRNGKEPVFGPKQEPLKKVPLYQKHPGALWEFFEQAKPGKHSETHTEDVLGES</sequence>
<name>A0AAD4TTS8_OVIAM</name>
<keyword evidence="2" id="KW-1133">Transmembrane helix</keyword>
<keyword evidence="3" id="KW-0732">Signal</keyword>
<dbReference type="EMBL" id="JAKZEL010000019">
    <property type="protein sequence ID" value="KAI4534288.1"/>
    <property type="molecule type" value="Genomic_DNA"/>
</dbReference>
<evidence type="ECO:0000313" key="4">
    <source>
        <dbReference type="EMBL" id="KAI4534288.1"/>
    </source>
</evidence>
<keyword evidence="2" id="KW-0812">Transmembrane</keyword>
<feature type="region of interest" description="Disordered" evidence="1">
    <location>
        <begin position="37"/>
        <end position="58"/>
    </location>
</feature>
<protein>
    <submittedName>
        <fullName evidence="4">Uncharacterized protein</fullName>
    </submittedName>
</protein>
<feature type="signal peptide" evidence="3">
    <location>
        <begin position="1"/>
        <end position="20"/>
    </location>
</feature>
<accession>A0AAD4TTS8</accession>
<reference evidence="4" key="1">
    <citation type="submission" date="2022-03" db="EMBL/GenBank/DDBJ databases">
        <title>Genomic analyses of argali, domestic sheep and their hybrids provide insights into chromosomal evolution, heterosis and genetic basis of agronomic traits.</title>
        <authorList>
            <person name="Li M."/>
        </authorList>
    </citation>
    <scope>NUCLEOTIDE SEQUENCE</scope>
    <source>
        <strain evidence="4">CAU-MHL-2022a</strain>
        <tissue evidence="4">Skin</tissue>
    </source>
</reference>
<gene>
    <name evidence="4" type="ORF">MG293_015148</name>
</gene>
<evidence type="ECO:0000256" key="2">
    <source>
        <dbReference type="SAM" id="Phobius"/>
    </source>
</evidence>
<keyword evidence="2" id="KW-0472">Membrane</keyword>
<organism evidence="4 5">
    <name type="scientific">Ovis ammon polii</name>
    <dbReference type="NCBI Taxonomy" id="230172"/>
    <lineage>
        <taxon>Eukaryota</taxon>
        <taxon>Metazoa</taxon>
        <taxon>Chordata</taxon>
        <taxon>Craniata</taxon>
        <taxon>Vertebrata</taxon>
        <taxon>Euteleostomi</taxon>
        <taxon>Mammalia</taxon>
        <taxon>Eutheria</taxon>
        <taxon>Laurasiatheria</taxon>
        <taxon>Artiodactyla</taxon>
        <taxon>Ruminantia</taxon>
        <taxon>Pecora</taxon>
        <taxon>Bovidae</taxon>
        <taxon>Caprinae</taxon>
        <taxon>Ovis</taxon>
    </lineage>
</organism>
<feature type="transmembrane region" description="Helical" evidence="2">
    <location>
        <begin position="395"/>
        <end position="419"/>
    </location>
</feature>
<proteinExistence type="predicted"/>
<comment type="caution">
    <text evidence="4">The sequence shown here is derived from an EMBL/GenBank/DDBJ whole genome shotgun (WGS) entry which is preliminary data.</text>
</comment>
<evidence type="ECO:0000256" key="3">
    <source>
        <dbReference type="SAM" id="SignalP"/>
    </source>
</evidence>
<feature type="chain" id="PRO_5042127260" evidence="3">
    <location>
        <begin position="21"/>
        <end position="503"/>
    </location>
</feature>
<evidence type="ECO:0000313" key="5">
    <source>
        <dbReference type="Proteomes" id="UP001214576"/>
    </source>
</evidence>
<dbReference type="Proteomes" id="UP001214576">
    <property type="component" value="Unassembled WGS sequence"/>
</dbReference>
<evidence type="ECO:0000256" key="1">
    <source>
        <dbReference type="SAM" id="MobiDB-lite"/>
    </source>
</evidence>